<accession>A0A1E3TEK3</accession>
<keyword evidence="1" id="KW-0732">Signal</keyword>
<dbReference type="AlphaFoldDB" id="A0A1E3TEK3"/>
<dbReference type="OrthoDB" id="4752379at2"/>
<evidence type="ECO:0000313" key="2">
    <source>
        <dbReference type="EMBL" id="SRX96308.1"/>
    </source>
</evidence>
<sequence>MNIIRNINKRVLAVGAAAAVAVPAMLLGGWRTAQATNPVYFTNTDGSMQVIYGGGGLALSVTVVDTTNPPGATQLCHYHSVGVMNTLPFPYDADVWVTGPTPSNPVTILLPSPGAKYSVNVTCLGTGNSAAYSPVIF</sequence>
<dbReference type="Proteomes" id="UP000252015">
    <property type="component" value="Unassembled WGS sequence"/>
</dbReference>
<organism evidence="2 3">
    <name type="scientific">Mycobacterium shimoidei</name>
    <dbReference type="NCBI Taxonomy" id="29313"/>
    <lineage>
        <taxon>Bacteria</taxon>
        <taxon>Bacillati</taxon>
        <taxon>Actinomycetota</taxon>
        <taxon>Actinomycetes</taxon>
        <taxon>Mycobacteriales</taxon>
        <taxon>Mycobacteriaceae</taxon>
        <taxon>Mycobacterium</taxon>
    </lineage>
</organism>
<evidence type="ECO:0000313" key="3">
    <source>
        <dbReference type="Proteomes" id="UP000252015"/>
    </source>
</evidence>
<dbReference type="EMBL" id="UEGW01000001">
    <property type="protein sequence ID" value="SRX96308.1"/>
    <property type="molecule type" value="Genomic_DNA"/>
</dbReference>
<feature type="signal peptide" evidence="1">
    <location>
        <begin position="1"/>
        <end position="35"/>
    </location>
</feature>
<feature type="chain" id="PRO_5014268314" description="Secreted protein" evidence="1">
    <location>
        <begin position="36"/>
        <end position="137"/>
    </location>
</feature>
<protein>
    <recommendedName>
        <fullName evidence="4">Secreted protein</fullName>
    </recommendedName>
</protein>
<evidence type="ECO:0000256" key="1">
    <source>
        <dbReference type="SAM" id="SignalP"/>
    </source>
</evidence>
<reference evidence="2 3" key="1">
    <citation type="submission" date="2018-05" db="EMBL/GenBank/DDBJ databases">
        <authorList>
            <consortium name="IHU Genomes"/>
        </authorList>
    </citation>
    <scope>NUCLEOTIDE SEQUENCE [LARGE SCALE GENOMIC DNA]</scope>
    <source>
        <strain evidence="2 3">P7336</strain>
    </source>
</reference>
<keyword evidence="3" id="KW-1185">Reference proteome</keyword>
<evidence type="ECO:0008006" key="4">
    <source>
        <dbReference type="Google" id="ProtNLM"/>
    </source>
</evidence>
<name>A0A1E3TEK3_MYCSH</name>
<dbReference type="STRING" id="29313.BHQ16_13320"/>
<gene>
    <name evidence="2" type="ORF">MSP7336_04585</name>
</gene>
<dbReference type="RefSeq" id="WP_069396541.1">
    <property type="nucleotide sequence ID" value="NZ_JACKUN010000031.1"/>
</dbReference>
<proteinExistence type="predicted"/>